<reference evidence="1 2" key="1">
    <citation type="submission" date="2024-04" db="EMBL/GenBank/DDBJ databases">
        <title>Human intestinal bacterial collection.</title>
        <authorList>
            <person name="Pauvert C."/>
            <person name="Hitch T.C.A."/>
            <person name="Clavel T."/>
        </authorList>
    </citation>
    <scope>NUCLEOTIDE SEQUENCE [LARGE SCALE GENOMIC DNA]</scope>
    <source>
        <strain evidence="1 2">CLA-SR-H026</strain>
    </source>
</reference>
<dbReference type="InterPro" id="IPR011990">
    <property type="entry name" value="TPR-like_helical_dom_sf"/>
</dbReference>
<evidence type="ECO:0008006" key="3">
    <source>
        <dbReference type="Google" id="ProtNLM"/>
    </source>
</evidence>
<proteinExistence type="predicted"/>
<dbReference type="EMBL" id="JBBNPS010000011">
    <property type="protein sequence ID" value="MEQ3353647.1"/>
    <property type="molecule type" value="Genomic_DNA"/>
</dbReference>
<dbReference type="Gene3D" id="1.25.40.10">
    <property type="entry name" value="Tetratricopeptide repeat domain"/>
    <property type="match status" value="1"/>
</dbReference>
<dbReference type="RefSeq" id="WP_349053914.1">
    <property type="nucleotide sequence ID" value="NZ_JBBNPS010000011.1"/>
</dbReference>
<dbReference type="Proteomes" id="UP001481872">
    <property type="component" value="Unassembled WGS sequence"/>
</dbReference>
<comment type="caution">
    <text evidence="1">The sequence shown here is derived from an EMBL/GenBank/DDBJ whole genome shotgun (WGS) entry which is preliminary data.</text>
</comment>
<evidence type="ECO:0000313" key="2">
    <source>
        <dbReference type="Proteomes" id="UP001481872"/>
    </source>
</evidence>
<accession>A0ABV1J8W8</accession>
<evidence type="ECO:0000313" key="1">
    <source>
        <dbReference type="EMBL" id="MEQ3353647.1"/>
    </source>
</evidence>
<gene>
    <name evidence="1" type="ORF">AAA081_04935</name>
</gene>
<name>A0ABV1J8W8_9FIRM</name>
<keyword evidence="2" id="KW-1185">Reference proteome</keyword>
<organism evidence="1 2">
    <name type="scientific">Aedoeadaptatus acetigenes</name>
    <dbReference type="NCBI Taxonomy" id="2981723"/>
    <lineage>
        <taxon>Bacteria</taxon>
        <taxon>Bacillati</taxon>
        <taxon>Bacillota</taxon>
        <taxon>Tissierellia</taxon>
        <taxon>Tissierellales</taxon>
        <taxon>Peptoniphilaceae</taxon>
        <taxon>Aedoeadaptatus</taxon>
    </lineage>
</organism>
<sequence>MEQQYNDFINSLTGDYVEDLNAIYDEVQKLSLAGEGELAQKLLNYGQKLMAEHRGGEDDYRSLKQDGAGIDKFYTLLDAVFAKTLDEDMEGAKEFIDRMVDEVDFLRTALEALDSGEKFYSFQSMVEEVICRVERDGDRLPILGPEIDMWLTLRGGVAAELKDYDGARNYLEKALAVNPMSTANYLTLSKVARQEGDMEGAKAYNQQAFESSYLASDFSQCFSNEGYFLFKENKPSLALAMSMIAKDYDPDNDAAEGNLIMIGQRFGDPEPASKEEFLNYLKARNIKGAPDPDRVEILKRVAEKAEEEGNIDFAMEIYINLDAILKDEAIHKKIHELAAHYERDEEEDCCDHHHDHGDCCGHHHDHDDCCGHDHDDCCGHHHE</sequence>
<dbReference type="SUPFAM" id="SSF48452">
    <property type="entry name" value="TPR-like"/>
    <property type="match status" value="1"/>
</dbReference>
<protein>
    <recommendedName>
        <fullName evidence="3">Tetratricopeptide repeat protein</fullName>
    </recommendedName>
</protein>